<dbReference type="PANTHER" id="PTHR43328">
    <property type="entry name" value="ACETYLTRANSFERASE-RELATED"/>
    <property type="match status" value="1"/>
</dbReference>
<protein>
    <submittedName>
        <fullName evidence="3">GNAT family N-acetyltransferase</fullName>
    </submittedName>
</protein>
<dbReference type="EMBL" id="CP102332">
    <property type="protein sequence ID" value="UUS30451.1"/>
    <property type="molecule type" value="Genomic_DNA"/>
</dbReference>
<dbReference type="RefSeq" id="WP_079047210.1">
    <property type="nucleotide sequence ID" value="NZ_CP102332.1"/>
</dbReference>
<keyword evidence="4" id="KW-1185">Reference proteome</keyword>
<dbReference type="InterPro" id="IPR016181">
    <property type="entry name" value="Acyl_CoA_acyltransferase"/>
</dbReference>
<accession>A0ABY5N1N6</accession>
<dbReference type="Gene3D" id="3.40.630.30">
    <property type="match status" value="1"/>
</dbReference>
<proteinExistence type="predicted"/>
<dbReference type="PANTHER" id="PTHR43328:SF1">
    <property type="entry name" value="N-ACETYLTRANSFERASE DOMAIN-CONTAINING PROTEIN"/>
    <property type="match status" value="1"/>
</dbReference>
<evidence type="ECO:0000256" key="1">
    <source>
        <dbReference type="SAM" id="MobiDB-lite"/>
    </source>
</evidence>
<evidence type="ECO:0000313" key="3">
    <source>
        <dbReference type="EMBL" id="UUS30451.1"/>
    </source>
</evidence>
<evidence type="ECO:0000259" key="2">
    <source>
        <dbReference type="PROSITE" id="PS51186"/>
    </source>
</evidence>
<gene>
    <name evidence="3" type="ORF">NRO40_06150</name>
</gene>
<feature type="domain" description="N-acetyltransferase" evidence="2">
    <location>
        <begin position="32"/>
        <end position="185"/>
    </location>
</feature>
<dbReference type="PROSITE" id="PS51186">
    <property type="entry name" value="GNAT"/>
    <property type="match status" value="1"/>
</dbReference>
<evidence type="ECO:0000313" key="4">
    <source>
        <dbReference type="Proteomes" id="UP001060150"/>
    </source>
</evidence>
<dbReference type="Pfam" id="PF13302">
    <property type="entry name" value="Acetyltransf_3"/>
    <property type="match status" value="1"/>
</dbReference>
<name>A0ABY5N1N6_9ACTN</name>
<sequence length="185" mass="19765">MTGDPTTGERVTGEPTTGEPVGGEPVTGSVAVSLRPVLTGDLDVFFAMMRDPEARRAAAFTVADPDDRAAFDAHWARVLMSGNVHRTVLADGAPVGHVAVYGEPGDRQVTYWIDRAHWGRGVATAALRALLDLVPERPLHARAAADNAASLRVLRRCGFTVIGHDRDWAHGRGEETDEVVLALPA</sequence>
<reference evidence="3" key="1">
    <citation type="submission" date="2022-08" db="EMBL/GenBank/DDBJ databases">
        <title>Streptomyces changanensis sp. nov., an actinomycete isolated from soil.</title>
        <authorList>
            <person name="Wu H."/>
            <person name="Han L."/>
        </authorList>
    </citation>
    <scope>NUCLEOTIDE SEQUENCE</scope>
    <source>
        <strain evidence="3">HL-66</strain>
    </source>
</reference>
<feature type="region of interest" description="Disordered" evidence="1">
    <location>
        <begin position="1"/>
        <end position="26"/>
    </location>
</feature>
<feature type="compositionally biased region" description="Low complexity" evidence="1">
    <location>
        <begin position="13"/>
        <end position="26"/>
    </location>
</feature>
<dbReference type="CDD" id="cd04301">
    <property type="entry name" value="NAT_SF"/>
    <property type="match status" value="1"/>
</dbReference>
<organism evidence="3 4">
    <name type="scientific">Streptomyces changanensis</name>
    <dbReference type="NCBI Taxonomy" id="2964669"/>
    <lineage>
        <taxon>Bacteria</taxon>
        <taxon>Bacillati</taxon>
        <taxon>Actinomycetota</taxon>
        <taxon>Actinomycetes</taxon>
        <taxon>Kitasatosporales</taxon>
        <taxon>Streptomycetaceae</taxon>
        <taxon>Streptomyces</taxon>
    </lineage>
</organism>
<dbReference type="Proteomes" id="UP001060150">
    <property type="component" value="Chromosome"/>
</dbReference>
<dbReference type="InterPro" id="IPR000182">
    <property type="entry name" value="GNAT_dom"/>
</dbReference>
<dbReference type="SUPFAM" id="SSF55729">
    <property type="entry name" value="Acyl-CoA N-acyltransferases (Nat)"/>
    <property type="match status" value="1"/>
</dbReference>